<evidence type="ECO:0000313" key="2">
    <source>
        <dbReference type="EMBL" id="GAH36168.1"/>
    </source>
</evidence>
<keyword evidence="1" id="KW-1133">Transmembrane helix</keyword>
<protein>
    <submittedName>
        <fullName evidence="2">Uncharacterized protein</fullName>
    </submittedName>
</protein>
<sequence length="231" mass="25528">EVRNAFITLTISKRPITVDFAATGLSGNRINVVQGDNINIRITLYDPTNGSQLLTNANVTLNLGGSFNEISAGVYEYNYPTSNIDAFFTPKTLTGQISIEKENYEVNPISITIVVGMTEIFPGFPLLYFILIVGGIAAIVGSLVTYRVIQQARIPTFVKKVKKMKKDIKSKKTISDSLLYPSKDEYIIKQLGDRWDMLGLSLKKVLGIEGNKKKKLPETTGEFKDLKGGEV</sequence>
<feature type="transmembrane region" description="Helical" evidence="1">
    <location>
        <begin position="126"/>
        <end position="149"/>
    </location>
</feature>
<comment type="caution">
    <text evidence="2">The sequence shown here is derived from an EMBL/GenBank/DDBJ whole genome shotgun (WGS) entry which is preliminary data.</text>
</comment>
<organism evidence="2">
    <name type="scientific">marine sediment metagenome</name>
    <dbReference type="NCBI Taxonomy" id="412755"/>
    <lineage>
        <taxon>unclassified sequences</taxon>
        <taxon>metagenomes</taxon>
        <taxon>ecological metagenomes</taxon>
    </lineage>
</organism>
<proteinExistence type="predicted"/>
<keyword evidence="1" id="KW-0472">Membrane</keyword>
<feature type="non-terminal residue" evidence="2">
    <location>
        <position position="1"/>
    </location>
</feature>
<reference evidence="2" key="1">
    <citation type="journal article" date="2014" name="Front. Microbiol.">
        <title>High frequency of phylogenetically diverse reductive dehalogenase-homologous genes in deep subseafloor sedimentary metagenomes.</title>
        <authorList>
            <person name="Kawai M."/>
            <person name="Futagami T."/>
            <person name="Toyoda A."/>
            <person name="Takaki Y."/>
            <person name="Nishi S."/>
            <person name="Hori S."/>
            <person name="Arai W."/>
            <person name="Tsubouchi T."/>
            <person name="Morono Y."/>
            <person name="Uchiyama I."/>
            <person name="Ito T."/>
            <person name="Fujiyama A."/>
            <person name="Inagaki F."/>
            <person name="Takami H."/>
        </authorList>
    </citation>
    <scope>NUCLEOTIDE SEQUENCE</scope>
    <source>
        <strain evidence="2">Expedition CK06-06</strain>
    </source>
</reference>
<name>X1GT30_9ZZZZ</name>
<dbReference type="AlphaFoldDB" id="X1GT30"/>
<gene>
    <name evidence="2" type="ORF">S03H2_20321</name>
</gene>
<accession>X1GT30</accession>
<dbReference type="EMBL" id="BARU01010699">
    <property type="protein sequence ID" value="GAH36168.1"/>
    <property type="molecule type" value="Genomic_DNA"/>
</dbReference>
<keyword evidence="1" id="KW-0812">Transmembrane</keyword>
<evidence type="ECO:0000256" key="1">
    <source>
        <dbReference type="SAM" id="Phobius"/>
    </source>
</evidence>